<reference evidence="3" key="1">
    <citation type="submission" date="2018-05" db="EMBL/GenBank/DDBJ databases">
        <authorList>
            <person name="Lanie J.A."/>
            <person name="Ng W.-L."/>
            <person name="Kazmierczak K.M."/>
            <person name="Andrzejewski T.M."/>
            <person name="Davidsen T.M."/>
            <person name="Wayne K.J."/>
            <person name="Tettelin H."/>
            <person name="Glass J.I."/>
            <person name="Rusch D."/>
            <person name="Podicherti R."/>
            <person name="Tsui H.-C.T."/>
            <person name="Winkler M.E."/>
        </authorList>
    </citation>
    <scope>NUCLEOTIDE SEQUENCE</scope>
</reference>
<feature type="domain" description="FAD dependent oxidoreductase" evidence="2">
    <location>
        <begin position="6"/>
        <end position="349"/>
    </location>
</feature>
<sequence>MKTANILVIGGGIIGVSLAYGLAERGEQVTVLDYGKGVNNASRGNFGLVWVQSKGLGMRRYAEWTMEAAQLWQRFSEDLSEKTGIAIDYKKQGGFEVCLGETEWSQRKVVLEQLRTESSTGTYDCHMLDHQAVQDLIPEMRLGEAVFGASFSPHDGHLNPLALLTALMASLKKAGVTHYLDQQVESVSYRNDCFEIKTAGENFSAKKVVLACGLGIKVLAQQVGLEIPIRPQRGQILVTERAKPLLPYPFVTLRQTQEGSFLIGSSHEDVGLDTGTTLSQMRNLAGHAVQIFPELARLQLLRCWGALRILTPDTKPLYVESDTCPGAFVVTSHSGITLAPLHANILSKWILEGVTPEGFEQFHPKRFDA</sequence>
<keyword evidence="1" id="KW-0560">Oxidoreductase</keyword>
<dbReference type="AlphaFoldDB" id="A0A381VM82"/>
<dbReference type="PANTHER" id="PTHR13847">
    <property type="entry name" value="SARCOSINE DEHYDROGENASE-RELATED"/>
    <property type="match status" value="1"/>
</dbReference>
<dbReference type="Gene3D" id="3.30.9.10">
    <property type="entry name" value="D-Amino Acid Oxidase, subunit A, domain 2"/>
    <property type="match status" value="1"/>
</dbReference>
<evidence type="ECO:0000313" key="3">
    <source>
        <dbReference type="EMBL" id="SVA40777.1"/>
    </source>
</evidence>
<accession>A0A381VM82</accession>
<dbReference type="SUPFAM" id="SSF54373">
    <property type="entry name" value="FAD-linked reductases, C-terminal domain"/>
    <property type="match status" value="1"/>
</dbReference>
<evidence type="ECO:0000256" key="1">
    <source>
        <dbReference type="ARBA" id="ARBA00023002"/>
    </source>
</evidence>
<dbReference type="Pfam" id="PF01266">
    <property type="entry name" value="DAO"/>
    <property type="match status" value="1"/>
</dbReference>
<dbReference type="SUPFAM" id="SSF51905">
    <property type="entry name" value="FAD/NAD(P)-binding domain"/>
    <property type="match status" value="1"/>
</dbReference>
<organism evidence="3">
    <name type="scientific">marine metagenome</name>
    <dbReference type="NCBI Taxonomy" id="408172"/>
    <lineage>
        <taxon>unclassified sequences</taxon>
        <taxon>metagenomes</taxon>
        <taxon>ecological metagenomes</taxon>
    </lineage>
</organism>
<dbReference type="InterPro" id="IPR036188">
    <property type="entry name" value="FAD/NAD-bd_sf"/>
</dbReference>
<dbReference type="Gene3D" id="3.50.50.60">
    <property type="entry name" value="FAD/NAD(P)-binding domain"/>
    <property type="match status" value="1"/>
</dbReference>
<dbReference type="GO" id="GO:0016491">
    <property type="term" value="F:oxidoreductase activity"/>
    <property type="evidence" value="ECO:0007669"/>
    <property type="project" value="UniProtKB-KW"/>
</dbReference>
<evidence type="ECO:0000259" key="2">
    <source>
        <dbReference type="Pfam" id="PF01266"/>
    </source>
</evidence>
<name>A0A381VM82_9ZZZZ</name>
<dbReference type="PANTHER" id="PTHR13847:SF287">
    <property type="entry name" value="FAD-DEPENDENT OXIDOREDUCTASE DOMAIN-CONTAINING PROTEIN 1"/>
    <property type="match status" value="1"/>
</dbReference>
<protein>
    <recommendedName>
        <fullName evidence="2">FAD dependent oxidoreductase domain-containing protein</fullName>
    </recommendedName>
</protein>
<dbReference type="GO" id="GO:0005737">
    <property type="term" value="C:cytoplasm"/>
    <property type="evidence" value="ECO:0007669"/>
    <property type="project" value="TreeGrafter"/>
</dbReference>
<proteinExistence type="predicted"/>
<gene>
    <name evidence="3" type="ORF">METZ01_LOCUS93631</name>
</gene>
<dbReference type="InterPro" id="IPR006076">
    <property type="entry name" value="FAD-dep_OxRdtase"/>
</dbReference>
<dbReference type="EMBL" id="UINC01009077">
    <property type="protein sequence ID" value="SVA40777.1"/>
    <property type="molecule type" value="Genomic_DNA"/>
</dbReference>